<dbReference type="InterPro" id="IPR029058">
    <property type="entry name" value="AB_hydrolase_fold"/>
</dbReference>
<evidence type="ECO:0000256" key="2">
    <source>
        <dbReference type="ARBA" id="ARBA00042701"/>
    </source>
</evidence>
<protein>
    <recommendedName>
        <fullName evidence="1">Protein ABHD13</fullName>
    </recommendedName>
    <alternativeName>
        <fullName evidence="2">Alpha/beta hydrolase domain-containing protein 13</fullName>
    </alternativeName>
</protein>
<accession>A0A9N6WQW5</accession>
<evidence type="ECO:0000259" key="4">
    <source>
        <dbReference type="Pfam" id="PF00561"/>
    </source>
</evidence>
<organism evidence="5">
    <name type="scientific">Alona affinis</name>
    <dbReference type="NCBI Taxonomy" id="381656"/>
    <lineage>
        <taxon>Eukaryota</taxon>
        <taxon>Metazoa</taxon>
        <taxon>Ecdysozoa</taxon>
        <taxon>Arthropoda</taxon>
        <taxon>Crustacea</taxon>
        <taxon>Branchiopoda</taxon>
        <taxon>Diplostraca</taxon>
        <taxon>Cladocera</taxon>
        <taxon>Anomopoda</taxon>
        <taxon>Chydoridae</taxon>
        <taxon>Alona</taxon>
    </lineage>
</organism>
<dbReference type="EMBL" id="OC978282">
    <property type="protein sequence ID" value="CAG4634937.1"/>
    <property type="molecule type" value="Genomic_DNA"/>
</dbReference>
<reference evidence="5" key="1">
    <citation type="submission" date="2021-04" db="EMBL/GenBank/DDBJ databases">
        <authorList>
            <person name="Cornetti L."/>
        </authorList>
    </citation>
    <scope>NUCLEOTIDE SEQUENCE</scope>
</reference>
<dbReference type="SUPFAM" id="SSF53474">
    <property type="entry name" value="alpha/beta-Hydrolases"/>
    <property type="match status" value="1"/>
</dbReference>
<sequence>MAHINLDVNEEEKALNGNSLPPEMNPDFLVIRIVGRIVLSVIKQCWALSGAMFISICVFYWIFGGISAFILLWFSAAGIVYHAGDKMLYYPEVPANSRLFVPAPNMFGLPFESVYLKSLDSTKLHAYFILQPQPHQCKTILFFHGNAGNIGHRLPNAKGLYKHLHANILLVEYRGYGLSEGVPSESGLYKDAQAALNYLLGRQDIDPRQIIVFGRSLGGAVAVDLTVSKSNQGKIACLIVENSFTSIPEMAKQIIPWKGLRYIPLWFHKNKFENKKKAGAIQCPVVFVSGLADQLVPPCMMLDLYTQCGSERKILLQIPNGDHNGTWTKPTYYSQLARSVEDACSDRILMQEHHLQHVSVHTV</sequence>
<dbReference type="PANTHER" id="PTHR12277:SF81">
    <property type="entry name" value="PROTEIN ABHD13"/>
    <property type="match status" value="1"/>
</dbReference>
<feature type="domain" description="AB hydrolase-1" evidence="4">
    <location>
        <begin position="139"/>
        <end position="256"/>
    </location>
</feature>
<dbReference type="InterPro" id="IPR000073">
    <property type="entry name" value="AB_hydrolase_1"/>
</dbReference>
<evidence type="ECO:0000256" key="3">
    <source>
        <dbReference type="SAM" id="Phobius"/>
    </source>
</evidence>
<evidence type="ECO:0000256" key="1">
    <source>
        <dbReference type="ARBA" id="ARBA00040125"/>
    </source>
</evidence>
<dbReference type="PANTHER" id="PTHR12277">
    <property type="entry name" value="ALPHA/BETA HYDROLASE DOMAIN-CONTAINING PROTEIN"/>
    <property type="match status" value="1"/>
</dbReference>
<dbReference type="Pfam" id="PF00561">
    <property type="entry name" value="Abhydrolase_1"/>
    <property type="match status" value="1"/>
</dbReference>
<gene>
    <name evidence="5" type="primary">EOG090X09ZU</name>
</gene>
<name>A0A9N6WQW5_9CRUS</name>
<keyword evidence="3" id="KW-0812">Transmembrane</keyword>
<feature type="transmembrane region" description="Helical" evidence="3">
    <location>
        <begin position="58"/>
        <end position="81"/>
    </location>
</feature>
<dbReference type="AlphaFoldDB" id="A0A9N6WQW5"/>
<keyword evidence="3" id="KW-0472">Membrane</keyword>
<dbReference type="GO" id="GO:0016020">
    <property type="term" value="C:membrane"/>
    <property type="evidence" value="ECO:0007669"/>
    <property type="project" value="TreeGrafter"/>
</dbReference>
<dbReference type="Gene3D" id="3.40.50.1820">
    <property type="entry name" value="alpha/beta hydrolase"/>
    <property type="match status" value="1"/>
</dbReference>
<keyword evidence="3" id="KW-1133">Transmembrane helix</keyword>
<evidence type="ECO:0000313" key="5">
    <source>
        <dbReference type="EMBL" id="CAG4634937.1"/>
    </source>
</evidence>
<proteinExistence type="predicted"/>
<dbReference type="GO" id="GO:0008474">
    <property type="term" value="F:palmitoyl-(protein) hydrolase activity"/>
    <property type="evidence" value="ECO:0007669"/>
    <property type="project" value="TreeGrafter"/>
</dbReference>